<dbReference type="GO" id="GO:0016887">
    <property type="term" value="F:ATP hydrolysis activity"/>
    <property type="evidence" value="ECO:0007669"/>
    <property type="project" value="InterPro"/>
</dbReference>
<evidence type="ECO:0000259" key="9">
    <source>
        <dbReference type="Pfam" id="PF00122"/>
    </source>
</evidence>
<dbReference type="Pfam" id="PF00702">
    <property type="entry name" value="Hydrolase"/>
    <property type="match status" value="1"/>
</dbReference>
<proteinExistence type="inferred from homology"/>
<keyword evidence="4 8" id="KW-0479">Metal-binding</keyword>
<evidence type="ECO:0000256" key="4">
    <source>
        <dbReference type="ARBA" id="ARBA00022723"/>
    </source>
</evidence>
<dbReference type="SUPFAM" id="SSF56784">
    <property type="entry name" value="HAD-like"/>
    <property type="match status" value="1"/>
</dbReference>
<name>A0A3S4UXR3_9ACTO</name>
<dbReference type="PANTHER" id="PTHR48085:SF5">
    <property type="entry name" value="CADMIUM_ZINC-TRANSPORTING ATPASE HMA4-RELATED"/>
    <property type="match status" value="1"/>
</dbReference>
<evidence type="ECO:0000313" key="10">
    <source>
        <dbReference type="EMBL" id="VEI12451.1"/>
    </source>
</evidence>
<dbReference type="Gene3D" id="3.40.1110.10">
    <property type="entry name" value="Calcium-transporting ATPase, cytoplasmic domain N"/>
    <property type="match status" value="1"/>
</dbReference>
<dbReference type="PANTHER" id="PTHR48085">
    <property type="entry name" value="CADMIUM/ZINC-TRANSPORTING ATPASE HMA2-RELATED"/>
    <property type="match status" value="1"/>
</dbReference>
<dbReference type="AlphaFoldDB" id="A0A3S4UXR3"/>
<evidence type="ECO:0000256" key="2">
    <source>
        <dbReference type="ARBA" id="ARBA00006024"/>
    </source>
</evidence>
<dbReference type="EC" id="3.6.3.5" evidence="10"/>
<feature type="transmembrane region" description="Helical" evidence="8">
    <location>
        <begin position="537"/>
        <end position="561"/>
    </location>
</feature>
<dbReference type="InterPro" id="IPR023214">
    <property type="entry name" value="HAD_sf"/>
</dbReference>
<dbReference type="InterPro" id="IPR044492">
    <property type="entry name" value="P_typ_ATPase_HD_dom"/>
</dbReference>
<dbReference type="SUPFAM" id="SSF81653">
    <property type="entry name" value="Calcium ATPase, transduction domain A"/>
    <property type="match status" value="1"/>
</dbReference>
<dbReference type="InterPro" id="IPR059000">
    <property type="entry name" value="ATPase_P-type_domA"/>
</dbReference>
<dbReference type="InterPro" id="IPR023298">
    <property type="entry name" value="ATPase_P-typ_TM_dom_sf"/>
</dbReference>
<evidence type="ECO:0000256" key="8">
    <source>
        <dbReference type="RuleBase" id="RU362081"/>
    </source>
</evidence>
<keyword evidence="3 8" id="KW-0812">Transmembrane</keyword>
<dbReference type="InterPro" id="IPR036412">
    <property type="entry name" value="HAD-like_sf"/>
</dbReference>
<keyword evidence="11" id="KW-1185">Reference proteome</keyword>
<dbReference type="NCBIfam" id="TIGR01512">
    <property type="entry name" value="ATPase-IB2_Cd"/>
    <property type="match status" value="1"/>
</dbReference>
<feature type="transmembrane region" description="Helical" evidence="8">
    <location>
        <begin position="56"/>
        <end position="80"/>
    </location>
</feature>
<dbReference type="GO" id="GO:0046872">
    <property type="term" value="F:metal ion binding"/>
    <property type="evidence" value="ECO:0007669"/>
    <property type="project" value="UniProtKB-KW"/>
</dbReference>
<keyword evidence="8" id="KW-0067">ATP-binding</keyword>
<dbReference type="PRINTS" id="PR00119">
    <property type="entry name" value="CATATPASE"/>
</dbReference>
<dbReference type="PROSITE" id="PS00154">
    <property type="entry name" value="ATPASE_E1_E2"/>
    <property type="match status" value="1"/>
</dbReference>
<organism evidence="10 11">
    <name type="scientific">Trueperella bialowiezensis</name>
    <dbReference type="NCBI Taxonomy" id="312285"/>
    <lineage>
        <taxon>Bacteria</taxon>
        <taxon>Bacillati</taxon>
        <taxon>Actinomycetota</taxon>
        <taxon>Actinomycetes</taxon>
        <taxon>Actinomycetales</taxon>
        <taxon>Actinomycetaceae</taxon>
        <taxon>Trueperella</taxon>
    </lineage>
</organism>
<evidence type="ECO:0000256" key="5">
    <source>
        <dbReference type="ARBA" id="ARBA00022967"/>
    </source>
</evidence>
<dbReference type="Gene3D" id="2.70.150.10">
    <property type="entry name" value="Calcium-transporting ATPase, cytoplasmic transduction domain A"/>
    <property type="match status" value="1"/>
</dbReference>
<dbReference type="InterPro" id="IPR001757">
    <property type="entry name" value="P_typ_ATPase"/>
</dbReference>
<dbReference type="InterPro" id="IPR023299">
    <property type="entry name" value="ATPase_P-typ_cyto_dom_N"/>
</dbReference>
<evidence type="ECO:0000256" key="3">
    <source>
        <dbReference type="ARBA" id="ARBA00022692"/>
    </source>
</evidence>
<keyword evidence="7 8" id="KW-0472">Membrane</keyword>
<gene>
    <name evidence="10" type="primary">zosA</name>
    <name evidence="10" type="ORF">NCTC13354_00130</name>
</gene>
<dbReference type="SFLD" id="SFLDS00003">
    <property type="entry name" value="Haloacid_Dehalogenase"/>
    <property type="match status" value="1"/>
</dbReference>
<dbReference type="InterPro" id="IPR051014">
    <property type="entry name" value="Cation_Transport_ATPase_IB"/>
</dbReference>
<dbReference type="SUPFAM" id="SSF81665">
    <property type="entry name" value="Calcium ATPase, transmembrane domain M"/>
    <property type="match status" value="1"/>
</dbReference>
<dbReference type="RefSeq" id="WP_197718445.1">
    <property type="nucleotide sequence ID" value="NZ_LR134476.1"/>
</dbReference>
<keyword evidence="5" id="KW-1278">Translocase</keyword>
<dbReference type="GO" id="GO:0015086">
    <property type="term" value="F:cadmium ion transmembrane transporter activity"/>
    <property type="evidence" value="ECO:0007669"/>
    <property type="project" value="TreeGrafter"/>
</dbReference>
<feature type="transmembrane region" description="Helical" evidence="8">
    <location>
        <begin position="245"/>
        <end position="267"/>
    </location>
</feature>
<comment type="similarity">
    <text evidence="2 8">Belongs to the cation transport ATPase (P-type) (TC 3.A.3) family. Type IB subfamily.</text>
</comment>
<comment type="subcellular location">
    <subcellularLocation>
        <location evidence="1">Cell membrane</location>
        <topology evidence="1">Multi-pass membrane protein</topology>
    </subcellularLocation>
</comment>
<dbReference type="InterPro" id="IPR008250">
    <property type="entry name" value="ATPase_P-typ_transduc_dom_A_sf"/>
</dbReference>
<evidence type="ECO:0000256" key="6">
    <source>
        <dbReference type="ARBA" id="ARBA00022989"/>
    </source>
</evidence>
<dbReference type="GO" id="GO:0019829">
    <property type="term" value="F:ATPase-coupled monoatomic cation transmembrane transporter activity"/>
    <property type="evidence" value="ECO:0007669"/>
    <property type="project" value="InterPro"/>
</dbReference>
<dbReference type="SFLD" id="SFLDF00027">
    <property type="entry name" value="p-type_atpase"/>
    <property type="match status" value="1"/>
</dbReference>
<dbReference type="KEGG" id="tbw:NCTC13354_00130"/>
<feature type="transmembrane region" description="Helical" evidence="8">
    <location>
        <begin position="220"/>
        <end position="239"/>
    </location>
</feature>
<accession>A0A3S4UXR3</accession>
<dbReference type="Pfam" id="PF00122">
    <property type="entry name" value="E1-E2_ATPase"/>
    <property type="match status" value="1"/>
</dbReference>
<sequence length="611" mass="63886">MALVAITAAIGIILEATGNNGAARVVVSAVAGFIAILQFKGMVDTLREGSFGIDILAVTAIASTIIVGEYWAALVVCLMLTGGEGLEDYAENRAGAELTSLLEGAPTVAYLKTPEGVKEIDVDAVEIGNRLVVRPHEIVPVDCLLESDSALLDESQLTGESLPVQHTRGEAIMSGALNGAATIEVVAKATAADSQYQRIVSLVNEARESKAPFVRLADRVAVPFTLIAFLIAGAAWALSGDPMRFAQVLVVATPCPLIIAAPVAFMAGMSRAARTGLIVKNAGTIEKISKVKTVAFDKTGTLTRGEPQIQVVDSHMDEEVLLRYAASAEMYSSHPLAEAIVEAAGRDVPHPVDAQEIPAQGVQATVDGKVVRVGKYGFVTGTGEPATHVAEPGRSSVYVSIDGELAGRIEMSDPIRPETPTALAAVREAGIANTAMLTGDAEETAIRVADELGIDTVHGGLLPEDKVTAIRQLQPEPVMMVGDGVNDAPVLAASDVGVAMGARGSAAAVESADVVIMLDDLTRIPRLLLACQRTMRIAWQAIAIGVGFSVVLMLIGASGIMPAFVGAWMQELVDLVCILWALLAARPSREELALSAQFDKSAEPKRELVGV</sequence>
<keyword evidence="10" id="KW-0378">Hydrolase</keyword>
<keyword evidence="6 8" id="KW-1133">Transmembrane helix</keyword>
<dbReference type="Proteomes" id="UP000269542">
    <property type="component" value="Chromosome"/>
</dbReference>
<evidence type="ECO:0000256" key="7">
    <source>
        <dbReference type="ARBA" id="ARBA00023136"/>
    </source>
</evidence>
<evidence type="ECO:0000313" key="11">
    <source>
        <dbReference type="Proteomes" id="UP000269542"/>
    </source>
</evidence>
<dbReference type="NCBIfam" id="TIGR01525">
    <property type="entry name" value="ATPase-IB_hvy"/>
    <property type="match status" value="1"/>
</dbReference>
<reference evidence="10 11" key="1">
    <citation type="submission" date="2018-12" db="EMBL/GenBank/DDBJ databases">
        <authorList>
            <consortium name="Pathogen Informatics"/>
        </authorList>
    </citation>
    <scope>NUCLEOTIDE SEQUENCE [LARGE SCALE GENOMIC DNA]</scope>
    <source>
        <strain evidence="10 11">NCTC13354</strain>
    </source>
</reference>
<keyword evidence="8" id="KW-1003">Cell membrane</keyword>
<evidence type="ECO:0000256" key="1">
    <source>
        <dbReference type="ARBA" id="ARBA00004651"/>
    </source>
</evidence>
<dbReference type="NCBIfam" id="TIGR01494">
    <property type="entry name" value="ATPase_P-type"/>
    <property type="match status" value="1"/>
</dbReference>
<feature type="domain" description="P-type ATPase A" evidence="9">
    <location>
        <begin position="113"/>
        <end position="203"/>
    </location>
</feature>
<keyword evidence="8" id="KW-0547">Nucleotide-binding</keyword>
<dbReference type="GO" id="GO:0005524">
    <property type="term" value="F:ATP binding"/>
    <property type="evidence" value="ECO:0007669"/>
    <property type="project" value="UniProtKB-UniRule"/>
</dbReference>
<dbReference type="EMBL" id="LR134476">
    <property type="protein sequence ID" value="VEI12451.1"/>
    <property type="molecule type" value="Genomic_DNA"/>
</dbReference>
<dbReference type="SFLD" id="SFLDG00002">
    <property type="entry name" value="C1.7:_P-type_atpase_like"/>
    <property type="match status" value="1"/>
</dbReference>
<dbReference type="InterPro" id="IPR027256">
    <property type="entry name" value="P-typ_ATPase_IB"/>
</dbReference>
<protein>
    <submittedName>
        <fullName evidence="10">Zinc-transporting ATPase</fullName>
        <ecNumber evidence="10">3.6.3.5</ecNumber>
    </submittedName>
</protein>
<dbReference type="Gene3D" id="3.40.50.1000">
    <property type="entry name" value="HAD superfamily/HAD-like"/>
    <property type="match status" value="1"/>
</dbReference>
<dbReference type="GO" id="GO:0005886">
    <property type="term" value="C:plasma membrane"/>
    <property type="evidence" value="ECO:0007669"/>
    <property type="project" value="UniProtKB-SubCell"/>
</dbReference>
<dbReference type="InterPro" id="IPR018303">
    <property type="entry name" value="ATPase_P-typ_P_site"/>
</dbReference>